<accession>A0A848FFL1</accession>
<dbReference type="GO" id="GO:0003677">
    <property type="term" value="F:DNA binding"/>
    <property type="evidence" value="ECO:0007669"/>
    <property type="project" value="InterPro"/>
</dbReference>
<name>A0A848FFL1_9BURK</name>
<dbReference type="Proteomes" id="UP000574067">
    <property type="component" value="Unassembled WGS sequence"/>
</dbReference>
<dbReference type="InterPro" id="IPR002559">
    <property type="entry name" value="Transposase_11"/>
</dbReference>
<dbReference type="PANTHER" id="PTHR30298">
    <property type="entry name" value="H REPEAT-ASSOCIATED PREDICTED TRANSPOSASE"/>
    <property type="match status" value="1"/>
</dbReference>
<gene>
    <name evidence="2" type="ORF">HHL10_18845</name>
</gene>
<dbReference type="InterPro" id="IPR047647">
    <property type="entry name" value="ISAs1_transpos"/>
</dbReference>
<evidence type="ECO:0000313" key="2">
    <source>
        <dbReference type="EMBL" id="NML17043.1"/>
    </source>
</evidence>
<dbReference type="EMBL" id="JABBFW010000014">
    <property type="protein sequence ID" value="NML17043.1"/>
    <property type="molecule type" value="Genomic_DNA"/>
</dbReference>
<dbReference type="GO" id="GO:0006313">
    <property type="term" value="P:DNA transposition"/>
    <property type="evidence" value="ECO:0007669"/>
    <property type="project" value="InterPro"/>
</dbReference>
<organism evidence="2 3">
    <name type="scientific">Azohydromonas caseinilytica</name>
    <dbReference type="NCBI Taxonomy" id="2728836"/>
    <lineage>
        <taxon>Bacteria</taxon>
        <taxon>Pseudomonadati</taxon>
        <taxon>Pseudomonadota</taxon>
        <taxon>Betaproteobacteria</taxon>
        <taxon>Burkholderiales</taxon>
        <taxon>Sphaerotilaceae</taxon>
        <taxon>Azohydromonas</taxon>
    </lineage>
</organism>
<evidence type="ECO:0000259" key="1">
    <source>
        <dbReference type="Pfam" id="PF01609"/>
    </source>
</evidence>
<protein>
    <submittedName>
        <fullName evidence="2">ISAs1 family transposase</fullName>
    </submittedName>
</protein>
<feature type="domain" description="Transposase IS4-like" evidence="1">
    <location>
        <begin position="11"/>
        <end position="131"/>
    </location>
</feature>
<proteinExistence type="predicted"/>
<dbReference type="GO" id="GO:0004803">
    <property type="term" value="F:transposase activity"/>
    <property type="evidence" value="ECO:0007669"/>
    <property type="project" value="InterPro"/>
</dbReference>
<evidence type="ECO:0000313" key="3">
    <source>
        <dbReference type="Proteomes" id="UP000574067"/>
    </source>
</evidence>
<reference evidence="2 3" key="1">
    <citation type="submission" date="2020-04" db="EMBL/GenBank/DDBJ databases">
        <title>Azohydromonas sp. isolated from soil.</title>
        <authorList>
            <person name="Dahal R.H."/>
        </authorList>
    </citation>
    <scope>NUCLEOTIDE SEQUENCE [LARGE SCALE GENOMIC DNA]</scope>
    <source>
        <strain evidence="2 3">G-1-1-14</strain>
    </source>
</reference>
<dbReference type="AlphaFoldDB" id="A0A848FFL1"/>
<dbReference type="NCBIfam" id="NF033564">
    <property type="entry name" value="transpos_ISAs1"/>
    <property type="match status" value="1"/>
</dbReference>
<sequence>MHKHAQQRPAADCAYDCDVGQRNRIEQREVRVWALPPGSGVEPWHDHFLTLIEVRRTTEVFDTATARFVPRAQAPAYYLSTLSSTKVTAREFARLVRKHWSIENSLHHVLDTTMAEDASRIRRNPGVFACLRQLALNLLRGNGERNISQALYRNALSLDKVLNYAGIWEK</sequence>
<dbReference type="Pfam" id="PF01609">
    <property type="entry name" value="DDE_Tnp_1"/>
    <property type="match status" value="1"/>
</dbReference>
<dbReference type="PANTHER" id="PTHR30298:SF0">
    <property type="entry name" value="PROTEIN YBFL-RELATED"/>
    <property type="match status" value="1"/>
</dbReference>
<comment type="caution">
    <text evidence="2">The sequence shown here is derived from an EMBL/GenBank/DDBJ whole genome shotgun (WGS) entry which is preliminary data.</text>
</comment>
<dbReference type="InterPro" id="IPR051698">
    <property type="entry name" value="Transposase_11-like"/>
</dbReference>
<keyword evidence="3" id="KW-1185">Reference proteome</keyword>